<dbReference type="Proteomes" id="UP000033618">
    <property type="component" value="Unassembled WGS sequence"/>
</dbReference>
<dbReference type="Pfam" id="PF00482">
    <property type="entry name" value="T2SSF"/>
    <property type="match status" value="1"/>
</dbReference>
<feature type="transmembrane region" description="Helical" evidence="6">
    <location>
        <begin position="6"/>
        <end position="29"/>
    </location>
</feature>
<feature type="transmembrane region" description="Helical" evidence="6">
    <location>
        <begin position="284"/>
        <end position="307"/>
    </location>
</feature>
<evidence type="ECO:0000259" key="7">
    <source>
        <dbReference type="Pfam" id="PF00482"/>
    </source>
</evidence>
<dbReference type="EMBL" id="LAQU01000012">
    <property type="protein sequence ID" value="KKB63227.1"/>
    <property type="molecule type" value="Genomic_DNA"/>
</dbReference>
<feature type="domain" description="Type II secretion system protein GspF" evidence="7">
    <location>
        <begin position="172"/>
        <end position="297"/>
    </location>
</feature>
<dbReference type="GO" id="GO:0005886">
    <property type="term" value="C:plasma membrane"/>
    <property type="evidence" value="ECO:0007669"/>
    <property type="project" value="UniProtKB-SubCell"/>
</dbReference>
<proteinExistence type="predicted"/>
<feature type="transmembrane region" description="Helical" evidence="6">
    <location>
        <begin position="104"/>
        <end position="124"/>
    </location>
</feature>
<accession>A0A0F5K0Z2</accession>
<dbReference type="PANTHER" id="PTHR35007:SF2">
    <property type="entry name" value="PILUS ASSEMBLE PROTEIN"/>
    <property type="match status" value="1"/>
</dbReference>
<protein>
    <recommendedName>
        <fullName evidence="7">Type II secretion system protein GspF domain-containing protein</fullName>
    </recommendedName>
</protein>
<keyword evidence="4 6" id="KW-1133">Transmembrane helix</keyword>
<evidence type="ECO:0000256" key="4">
    <source>
        <dbReference type="ARBA" id="ARBA00022989"/>
    </source>
</evidence>
<evidence type="ECO:0000256" key="2">
    <source>
        <dbReference type="ARBA" id="ARBA00022475"/>
    </source>
</evidence>
<comment type="caution">
    <text evidence="8">The sequence shown here is derived from an EMBL/GenBank/DDBJ whole genome shotgun (WGS) entry which is preliminary data.</text>
</comment>
<keyword evidence="5 6" id="KW-0472">Membrane</keyword>
<reference evidence="8 9" key="1">
    <citation type="submission" date="2015-03" db="EMBL/GenBank/DDBJ databases">
        <title>Draft Genome Sequence of Burkholderia andropogonis type strain ICMP2807, isolated from Sorghum bicolor.</title>
        <authorList>
            <person name="Lopes-Santos L."/>
            <person name="Castro D.B."/>
            <person name="Ottoboni L.M."/>
            <person name="Park D."/>
            <person name="Weirc B.S."/>
            <person name="Destefano S.A."/>
        </authorList>
    </citation>
    <scope>NUCLEOTIDE SEQUENCE [LARGE SCALE GENOMIC DNA]</scope>
    <source>
        <strain evidence="8 9">ICMP2807</strain>
    </source>
</reference>
<dbReference type="AlphaFoldDB" id="A0A0F5K0Z2"/>
<keyword evidence="9" id="KW-1185">Reference proteome</keyword>
<evidence type="ECO:0000256" key="6">
    <source>
        <dbReference type="SAM" id="Phobius"/>
    </source>
</evidence>
<dbReference type="STRING" id="28092.WM40_12995"/>
<dbReference type="PATRIC" id="fig|28092.6.peg.3055"/>
<sequence>MNATTEGLIALALILAALAAGVVGAALMSRARSLHKRSMRLDEAVAARAGKTVAAKPSKRQGWRDRIEDIGVRGLATSIGQSLVADEDRVLLDQCGVDTVVGRAWFFLARAALCIALPLGSYLLLGKGSVLAACLTVFFGFGVGYMAPKYVMSKRAAARRKRADAELPLLVDLLRLLQGVGLSVDQAMQLIEQDFAPSMPVLVTELQHASAQYRSGQTRESALQRFATVYKNDDMASIAELIVQVDRYGGGVQEPLRQFGDRMRERRRLDLKARIGQLTVKMTGVMVTTLLPALIIVTGGAGFIAIIRGVSQFGGME</sequence>
<feature type="transmembrane region" description="Helical" evidence="6">
    <location>
        <begin position="130"/>
        <end position="152"/>
    </location>
</feature>
<name>A0A0F5K0Z2_9BURK</name>
<evidence type="ECO:0000313" key="8">
    <source>
        <dbReference type="EMBL" id="KKB63227.1"/>
    </source>
</evidence>
<dbReference type="PANTHER" id="PTHR35007">
    <property type="entry name" value="INTEGRAL MEMBRANE PROTEIN-RELATED"/>
    <property type="match status" value="1"/>
</dbReference>
<keyword evidence="3 6" id="KW-0812">Transmembrane</keyword>
<keyword evidence="2" id="KW-1003">Cell membrane</keyword>
<evidence type="ECO:0000313" key="9">
    <source>
        <dbReference type="Proteomes" id="UP000033618"/>
    </source>
</evidence>
<evidence type="ECO:0000256" key="5">
    <source>
        <dbReference type="ARBA" id="ARBA00023136"/>
    </source>
</evidence>
<gene>
    <name evidence="8" type="ORF">WM40_12995</name>
</gene>
<dbReference type="InterPro" id="IPR018076">
    <property type="entry name" value="T2SS_GspF_dom"/>
</dbReference>
<organism evidence="8 9">
    <name type="scientific">Robbsia andropogonis</name>
    <dbReference type="NCBI Taxonomy" id="28092"/>
    <lineage>
        <taxon>Bacteria</taxon>
        <taxon>Pseudomonadati</taxon>
        <taxon>Pseudomonadota</taxon>
        <taxon>Betaproteobacteria</taxon>
        <taxon>Burkholderiales</taxon>
        <taxon>Burkholderiaceae</taxon>
        <taxon>Robbsia</taxon>
    </lineage>
</organism>
<evidence type="ECO:0000256" key="1">
    <source>
        <dbReference type="ARBA" id="ARBA00004651"/>
    </source>
</evidence>
<evidence type="ECO:0000256" key="3">
    <source>
        <dbReference type="ARBA" id="ARBA00022692"/>
    </source>
</evidence>
<comment type="subcellular location">
    <subcellularLocation>
        <location evidence="1">Cell membrane</location>
        <topology evidence="1">Multi-pass membrane protein</topology>
    </subcellularLocation>
</comment>
<dbReference type="OrthoDB" id="5952202at2"/>